<dbReference type="InterPro" id="IPR049237">
    <property type="entry name" value="DUF2264_C"/>
</dbReference>
<dbReference type="RefSeq" id="WP_209556670.1">
    <property type="nucleotide sequence ID" value="NZ_JAEDXU010000002.1"/>
</dbReference>
<dbReference type="Pfam" id="PF20938">
    <property type="entry name" value="DUF2264_C"/>
    <property type="match status" value="1"/>
</dbReference>
<dbReference type="InterPro" id="IPR016624">
    <property type="entry name" value="UCP014753"/>
</dbReference>
<feature type="domain" description="DUF2264" evidence="1">
    <location>
        <begin position="13"/>
        <end position="354"/>
    </location>
</feature>
<keyword evidence="4" id="KW-1185">Reference proteome</keyword>
<protein>
    <submittedName>
        <fullName evidence="3">DUF2264 domain-containing protein</fullName>
    </submittedName>
</protein>
<dbReference type="InterPro" id="IPR049349">
    <property type="entry name" value="DUF2264_N"/>
</dbReference>
<dbReference type="PIRSF" id="PIRSF014753">
    <property type="entry name" value="UCP014753"/>
    <property type="match status" value="1"/>
</dbReference>
<sequence>MLNKRIKENTFETKEEVSRGFLDLLSPVLPFFQADDPGHLKLGSHGTVYTETKREAEAFLRPLWGLGPFLTTQDHSILETYMHGIKAGTDPDNPAYWGQVTNFDQLIVEMASLSTFLLLNKEKTWDILTIDEQENLYQWLIQANEHTIPKNNWHFFRVLVNVAMKKCGKPYSQEMIDQDLAIIDSFYIGKGWYFDGVETQIDYYVSFAIHYYSLLYCRFMEEDDPKRVQKMKKRATLFAQTFKYWFDSTGEAIPFGRSLTYRFAQVSFFSALVFANVEALPWGEIKGLISRHMHRWMNHEIFTPEGLLSVGYHYQNLTFAEGYNAPGSPYWSFKTFILLAVPEDHPYWQAEPQPLQIEENPLSLPESRSFYQYNDDRSHLQVFPAGQFLHFQNHAGAKYNKFVYSSQFGFSVPKSSYLYYEGAFDSCLAVAENDCHFRSKDQDITYEIGSDRIIHYWQPWSDVTIKSTIIPITNCHIRIHEVQTQRMIDVYEGGFSLPLNEAHAPLIDGQRAMYETTEGISSVEGIYGFDKADVVRTEPNTNLFYPVTMLPHIKGHLEKGNHVLISVISGRLSDETLENPEISIERNKIIITQAEKSWFAALEN</sequence>
<dbReference type="Pfam" id="PF10022">
    <property type="entry name" value="DUF2264"/>
    <property type="match status" value="1"/>
</dbReference>
<evidence type="ECO:0000259" key="1">
    <source>
        <dbReference type="Pfam" id="PF10022"/>
    </source>
</evidence>
<evidence type="ECO:0000259" key="2">
    <source>
        <dbReference type="Pfam" id="PF20938"/>
    </source>
</evidence>
<dbReference type="PANTHER" id="PTHR35339">
    <property type="entry name" value="LINALOOL DEHYDRATASE_ISOMERASE DOMAIN-CONTAINING PROTEIN"/>
    <property type="match status" value="1"/>
</dbReference>
<dbReference type="EMBL" id="JAEDXU010000002">
    <property type="protein sequence ID" value="MBP1045871.1"/>
    <property type="molecule type" value="Genomic_DNA"/>
</dbReference>
<name>A0ABS4CGX2_9ENTE</name>
<proteinExistence type="predicted"/>
<evidence type="ECO:0000313" key="4">
    <source>
        <dbReference type="Proteomes" id="UP000673375"/>
    </source>
</evidence>
<feature type="domain" description="DUF2264" evidence="2">
    <location>
        <begin position="378"/>
        <end position="564"/>
    </location>
</feature>
<accession>A0ABS4CGX2</accession>
<reference evidence="3 4" key="1">
    <citation type="submission" date="2020-12" db="EMBL/GenBank/DDBJ databases">
        <title>Vagococcus allomyrinae sp. nov. and Enterococcus lavae sp. nov., isolated from the larvae of Allomyrina dichotoma.</title>
        <authorList>
            <person name="Lee S.D."/>
        </authorList>
    </citation>
    <scope>NUCLEOTIDE SEQUENCE [LARGE SCALE GENOMIC DNA]</scope>
    <source>
        <strain evidence="3 4">BWM-S5</strain>
    </source>
</reference>
<evidence type="ECO:0000313" key="3">
    <source>
        <dbReference type="EMBL" id="MBP1045871.1"/>
    </source>
</evidence>
<organism evidence="3 4">
    <name type="scientific">Enterococcus larvae</name>
    <dbReference type="NCBI Taxonomy" id="2794352"/>
    <lineage>
        <taxon>Bacteria</taxon>
        <taxon>Bacillati</taxon>
        <taxon>Bacillota</taxon>
        <taxon>Bacilli</taxon>
        <taxon>Lactobacillales</taxon>
        <taxon>Enterococcaceae</taxon>
        <taxon>Enterococcus</taxon>
    </lineage>
</organism>
<gene>
    <name evidence="3" type="ORF">I6N96_06225</name>
</gene>
<dbReference type="Proteomes" id="UP000673375">
    <property type="component" value="Unassembled WGS sequence"/>
</dbReference>
<comment type="caution">
    <text evidence="3">The sequence shown here is derived from an EMBL/GenBank/DDBJ whole genome shotgun (WGS) entry which is preliminary data.</text>
</comment>
<dbReference type="PANTHER" id="PTHR35339:SF4">
    <property type="entry name" value="LINALOOL DEHYDRATASE_ISOMERASE DOMAIN-CONTAINING PROTEIN"/>
    <property type="match status" value="1"/>
</dbReference>